<comment type="caution">
    <text evidence="10">The sequence shown here is derived from an EMBL/GenBank/DDBJ whole genome shotgun (WGS) entry which is preliminary data.</text>
</comment>
<sequence>MSKAIVFKFGGASVKDADSIKNLFNILFKRLRNPMVLVVSAIGKTTNALEEILKSKYRNESYSLKCSILRTQHLTICESLFPNDHTIFQSLERLFDGMDDFLKTELTPGNYDEYYDQVIVYGELASSLILQAYIEYRQVSSIWLDAREVIKTNSEFRFAKVSWDLTQEKVNEKLLMILKDKLVVTQGFIGSDDHGRSTTLGREGSDFSAAILASCLDAESVTIWKDVDGVLNADPKKFKHTQKFEELDYHEAAELTYYGASVIHPKTIKPLANKNIPLYVKSFVKPETSGTKIHKVDQVNIVPCIVMKENQILVSFKVTDFTFINESHIHIVYSKIEFLKLKVNLLQVSGISISIVIDDDMFKLEELLESLKDQFQIKYNKNLYLITVKNPSEKIIKRMVRDKKVLLEQTTRNSFQVVYMTDFA</sequence>
<dbReference type="RefSeq" id="WP_241348319.1">
    <property type="nucleotide sequence ID" value="NZ_JAKZGP010000026.1"/>
</dbReference>
<dbReference type="NCBIfam" id="TIGR00657">
    <property type="entry name" value="asp_kinases"/>
    <property type="match status" value="1"/>
</dbReference>
<protein>
    <recommendedName>
        <fullName evidence="7">Aspartokinase</fullName>
        <ecNumber evidence="7">2.7.2.4</ecNumber>
    </recommendedName>
</protein>
<accession>A0ABS9V0L6</accession>
<dbReference type="InterPro" id="IPR001048">
    <property type="entry name" value="Asp/Glu/Uridylate_kinase"/>
</dbReference>
<dbReference type="InterPro" id="IPR042199">
    <property type="entry name" value="AsparK_Bifunc_asparK/hSer_DH"/>
</dbReference>
<dbReference type="EMBL" id="JAKZGP010000026">
    <property type="protein sequence ID" value="MCH7409949.1"/>
    <property type="molecule type" value="Genomic_DNA"/>
</dbReference>
<comment type="pathway">
    <text evidence="8">Amino-acid biosynthesis; L-methionine biosynthesis via de novo pathway; L-homoserine from L-aspartate: step 1/3.</text>
</comment>
<comment type="pathway">
    <text evidence="1 8">Amino-acid biosynthesis; L-lysine biosynthesis via DAP pathway; (S)-tetrahydrodipicolinate from L-aspartate: step 1/4.</text>
</comment>
<dbReference type="Pfam" id="PF00696">
    <property type="entry name" value="AA_kinase"/>
    <property type="match status" value="1"/>
</dbReference>
<evidence type="ECO:0000256" key="3">
    <source>
        <dbReference type="ARBA" id="ARBA00022679"/>
    </source>
</evidence>
<evidence type="ECO:0000313" key="10">
    <source>
        <dbReference type="EMBL" id="MCH7409949.1"/>
    </source>
</evidence>
<name>A0ABS9V0L6_9BACT</name>
<evidence type="ECO:0000256" key="6">
    <source>
        <dbReference type="ARBA" id="ARBA00022840"/>
    </source>
</evidence>
<gene>
    <name evidence="10" type="ORF">MM239_11140</name>
</gene>
<evidence type="ECO:0000256" key="1">
    <source>
        <dbReference type="ARBA" id="ARBA00004766"/>
    </source>
</evidence>
<dbReference type="InterPro" id="IPR036393">
    <property type="entry name" value="AceGlu_kinase-like_sf"/>
</dbReference>
<dbReference type="InterPro" id="IPR001341">
    <property type="entry name" value="Asp_kinase"/>
</dbReference>
<dbReference type="PANTHER" id="PTHR21499">
    <property type="entry name" value="ASPARTATE KINASE"/>
    <property type="match status" value="1"/>
</dbReference>
<keyword evidence="6" id="KW-0067">ATP-binding</keyword>
<keyword evidence="8" id="KW-0028">Amino-acid biosynthesis</keyword>
<evidence type="ECO:0000256" key="5">
    <source>
        <dbReference type="ARBA" id="ARBA00022777"/>
    </source>
</evidence>
<keyword evidence="5 7" id="KW-0418">Kinase</keyword>
<keyword evidence="11" id="KW-1185">Reference proteome</keyword>
<evidence type="ECO:0000256" key="4">
    <source>
        <dbReference type="ARBA" id="ARBA00022741"/>
    </source>
</evidence>
<evidence type="ECO:0000256" key="8">
    <source>
        <dbReference type="RuleBase" id="RU004249"/>
    </source>
</evidence>
<dbReference type="SUPFAM" id="SSF53633">
    <property type="entry name" value="Carbamate kinase-like"/>
    <property type="match status" value="1"/>
</dbReference>
<organism evidence="10 11">
    <name type="scientific">Belliella filtrata</name>
    <dbReference type="NCBI Taxonomy" id="2923435"/>
    <lineage>
        <taxon>Bacteria</taxon>
        <taxon>Pseudomonadati</taxon>
        <taxon>Bacteroidota</taxon>
        <taxon>Cytophagia</taxon>
        <taxon>Cytophagales</taxon>
        <taxon>Cyclobacteriaceae</taxon>
        <taxon>Belliella</taxon>
    </lineage>
</organism>
<dbReference type="Gene3D" id="3.40.1160.10">
    <property type="entry name" value="Acetylglutamate kinase-like"/>
    <property type="match status" value="1"/>
</dbReference>
<keyword evidence="4" id="KW-0547">Nucleotide-binding</keyword>
<comment type="catalytic activity">
    <reaction evidence="7">
        <text>L-aspartate + ATP = 4-phospho-L-aspartate + ADP</text>
        <dbReference type="Rhea" id="RHEA:23776"/>
        <dbReference type="ChEBI" id="CHEBI:29991"/>
        <dbReference type="ChEBI" id="CHEBI:30616"/>
        <dbReference type="ChEBI" id="CHEBI:57535"/>
        <dbReference type="ChEBI" id="CHEBI:456216"/>
        <dbReference type="EC" id="2.7.2.4"/>
    </reaction>
</comment>
<dbReference type="GO" id="GO:0004072">
    <property type="term" value="F:aspartate kinase activity"/>
    <property type="evidence" value="ECO:0007669"/>
    <property type="project" value="UniProtKB-EC"/>
</dbReference>
<comment type="similarity">
    <text evidence="2 7">Belongs to the aspartokinase family.</text>
</comment>
<evidence type="ECO:0000259" key="9">
    <source>
        <dbReference type="Pfam" id="PF00696"/>
    </source>
</evidence>
<proteinExistence type="inferred from homology"/>
<dbReference type="EC" id="2.7.2.4" evidence="7"/>
<evidence type="ECO:0000256" key="7">
    <source>
        <dbReference type="RuleBase" id="RU003448"/>
    </source>
</evidence>
<evidence type="ECO:0000256" key="2">
    <source>
        <dbReference type="ARBA" id="ARBA00010122"/>
    </source>
</evidence>
<comment type="pathway">
    <text evidence="8">Amino-acid biosynthesis; L-threonine biosynthesis; L-threonine from L-aspartate: step 1/5.</text>
</comment>
<feature type="domain" description="Aspartate/glutamate/uridylate kinase" evidence="9">
    <location>
        <begin position="4"/>
        <end position="282"/>
    </location>
</feature>
<reference evidence="10" key="1">
    <citation type="submission" date="2022-03" db="EMBL/GenBank/DDBJ databases">
        <title>De novo assembled genomes of Belliella spp. (Cyclobacteriaceae) strains.</title>
        <authorList>
            <person name="Szabo A."/>
            <person name="Korponai K."/>
            <person name="Felfoldi T."/>
        </authorList>
    </citation>
    <scope>NUCLEOTIDE SEQUENCE</scope>
    <source>
        <strain evidence="10">DSM 111904</strain>
    </source>
</reference>
<dbReference type="PANTHER" id="PTHR21499:SF59">
    <property type="entry name" value="ASPARTOKINASE"/>
    <property type="match status" value="1"/>
</dbReference>
<dbReference type="Gene3D" id="1.20.120.1320">
    <property type="entry name" value="Aspartokinase, catalytic domain"/>
    <property type="match status" value="1"/>
</dbReference>
<dbReference type="Proteomes" id="UP001165489">
    <property type="component" value="Unassembled WGS sequence"/>
</dbReference>
<evidence type="ECO:0000313" key="11">
    <source>
        <dbReference type="Proteomes" id="UP001165489"/>
    </source>
</evidence>
<keyword evidence="3 7" id="KW-0808">Transferase</keyword>